<dbReference type="InterPro" id="IPR010071">
    <property type="entry name" value="AA_adenyl_dom"/>
</dbReference>
<feature type="domain" description="Carrier" evidence="7">
    <location>
        <begin position="1568"/>
        <end position="1643"/>
    </location>
</feature>
<reference evidence="8 9" key="1">
    <citation type="submission" date="2019-03" db="EMBL/GenBank/DDBJ databases">
        <title>Draft genome sequences of novel Actinobacteria.</title>
        <authorList>
            <person name="Sahin N."/>
            <person name="Ay H."/>
            <person name="Saygin H."/>
        </authorList>
    </citation>
    <scope>NUCLEOTIDE SEQUENCE [LARGE SCALE GENOMIC DNA]</scope>
    <source>
        <strain evidence="8 9">7K502</strain>
    </source>
</reference>
<dbReference type="SUPFAM" id="SSF52777">
    <property type="entry name" value="CoA-dependent acyltransferases"/>
    <property type="match status" value="8"/>
</dbReference>
<keyword evidence="9" id="KW-1185">Reference proteome</keyword>
<evidence type="ECO:0000256" key="1">
    <source>
        <dbReference type="ARBA" id="ARBA00001957"/>
    </source>
</evidence>
<dbReference type="GO" id="GO:0017000">
    <property type="term" value="P:antibiotic biosynthetic process"/>
    <property type="evidence" value="ECO:0007669"/>
    <property type="project" value="UniProtKB-KW"/>
</dbReference>
<dbReference type="InterPro" id="IPR000873">
    <property type="entry name" value="AMP-dep_synth/lig_dom"/>
</dbReference>
<dbReference type="Gene3D" id="3.30.300.30">
    <property type="match status" value="4"/>
</dbReference>
<protein>
    <submittedName>
        <fullName evidence="8">Amino acid adenylation domain-containing protein</fullName>
    </submittedName>
</protein>
<dbReference type="Gene3D" id="3.40.50.1820">
    <property type="entry name" value="alpha/beta hydrolase"/>
    <property type="match status" value="1"/>
</dbReference>
<keyword evidence="3" id="KW-0596">Phosphopantetheine</keyword>
<dbReference type="Pfam" id="PF13193">
    <property type="entry name" value="AMP-binding_C"/>
    <property type="match status" value="4"/>
</dbReference>
<feature type="domain" description="Carrier" evidence="7">
    <location>
        <begin position="3689"/>
        <end position="3763"/>
    </location>
</feature>
<dbReference type="GO" id="GO:0008610">
    <property type="term" value="P:lipid biosynthetic process"/>
    <property type="evidence" value="ECO:0007669"/>
    <property type="project" value="UniProtKB-ARBA"/>
</dbReference>
<proteinExistence type="inferred from homology"/>
<dbReference type="GO" id="GO:0043041">
    <property type="term" value="P:amino acid activation for nonribosomal peptide biosynthetic process"/>
    <property type="evidence" value="ECO:0007669"/>
    <property type="project" value="TreeGrafter"/>
</dbReference>
<evidence type="ECO:0000256" key="4">
    <source>
        <dbReference type="ARBA" id="ARBA00022553"/>
    </source>
</evidence>
<evidence type="ECO:0000313" key="9">
    <source>
        <dbReference type="Proteomes" id="UP000294947"/>
    </source>
</evidence>
<dbReference type="Gene3D" id="2.30.38.10">
    <property type="entry name" value="Luciferase, Domain 3"/>
    <property type="match status" value="3"/>
</dbReference>
<comment type="caution">
    <text evidence="8">The sequence shown here is derived from an EMBL/GenBank/DDBJ whole genome shotgun (WGS) entry which is preliminary data.</text>
</comment>
<dbReference type="OrthoDB" id="2378856at2"/>
<dbReference type="FunFam" id="3.40.50.12780:FF:000012">
    <property type="entry name" value="Non-ribosomal peptide synthetase"/>
    <property type="match status" value="3"/>
</dbReference>
<dbReference type="CDD" id="cd19543">
    <property type="entry name" value="DCL_NRPS"/>
    <property type="match status" value="1"/>
</dbReference>
<evidence type="ECO:0000256" key="2">
    <source>
        <dbReference type="ARBA" id="ARBA00006432"/>
    </source>
</evidence>
<dbReference type="InterPro" id="IPR029058">
    <property type="entry name" value="AB_hydrolase_fold"/>
</dbReference>
<dbReference type="CDD" id="cd19540">
    <property type="entry name" value="LCL_NRPS-like"/>
    <property type="match status" value="2"/>
</dbReference>
<dbReference type="EMBL" id="SMKW01000018">
    <property type="protein sequence ID" value="TDD50917.1"/>
    <property type="molecule type" value="Genomic_DNA"/>
</dbReference>
<accession>A0A4V2YMN2</accession>
<dbReference type="NCBIfam" id="NF003417">
    <property type="entry name" value="PRK04813.1"/>
    <property type="match status" value="4"/>
</dbReference>
<dbReference type="Gene3D" id="1.10.1200.10">
    <property type="entry name" value="ACP-like"/>
    <property type="match status" value="3"/>
</dbReference>
<dbReference type="PANTHER" id="PTHR45527:SF1">
    <property type="entry name" value="FATTY ACID SYNTHASE"/>
    <property type="match status" value="1"/>
</dbReference>
<dbReference type="FunFam" id="3.30.300.30:FF:000010">
    <property type="entry name" value="Enterobactin synthetase component F"/>
    <property type="match status" value="4"/>
</dbReference>
<dbReference type="InterPro" id="IPR001242">
    <property type="entry name" value="Condensation_dom"/>
</dbReference>
<dbReference type="NCBIfam" id="TIGR01733">
    <property type="entry name" value="AA-adenyl-dom"/>
    <property type="match status" value="4"/>
</dbReference>
<keyword evidence="4" id="KW-0597">Phosphoprotein</keyword>
<dbReference type="GO" id="GO:0031177">
    <property type="term" value="F:phosphopantetheine binding"/>
    <property type="evidence" value="ECO:0007669"/>
    <property type="project" value="InterPro"/>
</dbReference>
<dbReference type="CDD" id="cd05930">
    <property type="entry name" value="A_NRPS"/>
    <property type="match status" value="2"/>
</dbReference>
<dbReference type="InterPro" id="IPR045851">
    <property type="entry name" value="AMP-bd_C_sf"/>
</dbReference>
<dbReference type="Proteomes" id="UP000294947">
    <property type="component" value="Unassembled WGS sequence"/>
</dbReference>
<dbReference type="PROSITE" id="PS50075">
    <property type="entry name" value="CARRIER"/>
    <property type="match status" value="4"/>
</dbReference>
<dbReference type="FunFam" id="3.30.559.30:FF:000001">
    <property type="entry name" value="Non-ribosomal peptide synthetase"/>
    <property type="match status" value="1"/>
</dbReference>
<dbReference type="Pfam" id="PF00550">
    <property type="entry name" value="PP-binding"/>
    <property type="match status" value="4"/>
</dbReference>
<dbReference type="Gene3D" id="3.30.559.30">
    <property type="entry name" value="Nonribosomal peptide synthetase, condensation domain"/>
    <property type="match status" value="4"/>
</dbReference>
<comment type="similarity">
    <text evidence="2">Belongs to the ATP-dependent AMP-binding enzyme family.</text>
</comment>
<dbReference type="InterPro" id="IPR036736">
    <property type="entry name" value="ACP-like_sf"/>
</dbReference>
<dbReference type="GO" id="GO:0044550">
    <property type="term" value="P:secondary metabolite biosynthetic process"/>
    <property type="evidence" value="ECO:0007669"/>
    <property type="project" value="UniProtKB-ARBA"/>
</dbReference>
<gene>
    <name evidence="8" type="ORF">E1288_15630</name>
</gene>
<dbReference type="InterPro" id="IPR006162">
    <property type="entry name" value="Ppantetheine_attach_site"/>
</dbReference>
<dbReference type="CDD" id="cd17643">
    <property type="entry name" value="A_NRPS_Cytc1-like"/>
    <property type="match status" value="1"/>
</dbReference>
<dbReference type="SMART" id="SM00823">
    <property type="entry name" value="PKS_PP"/>
    <property type="match status" value="4"/>
</dbReference>
<evidence type="ECO:0000256" key="3">
    <source>
        <dbReference type="ARBA" id="ARBA00022450"/>
    </source>
</evidence>
<name>A0A4V2YMN2_9PSEU</name>
<feature type="domain" description="Carrier" evidence="7">
    <location>
        <begin position="505"/>
        <end position="580"/>
    </location>
</feature>
<dbReference type="FunFam" id="2.30.38.10:FF:000001">
    <property type="entry name" value="Non-ribosomal peptide synthetase PvdI"/>
    <property type="match status" value="4"/>
</dbReference>
<dbReference type="InterPro" id="IPR042099">
    <property type="entry name" value="ANL_N_sf"/>
</dbReference>
<dbReference type="PROSITE" id="PS00012">
    <property type="entry name" value="PHOSPHOPANTETHEINE"/>
    <property type="match status" value="4"/>
</dbReference>
<dbReference type="GO" id="GO:0003824">
    <property type="term" value="F:catalytic activity"/>
    <property type="evidence" value="ECO:0007669"/>
    <property type="project" value="InterPro"/>
</dbReference>
<keyword evidence="6" id="KW-0045">Antibiotic biosynthesis</keyword>
<evidence type="ECO:0000259" key="7">
    <source>
        <dbReference type="PROSITE" id="PS50075"/>
    </source>
</evidence>
<dbReference type="PANTHER" id="PTHR45527">
    <property type="entry name" value="NONRIBOSOMAL PEPTIDE SYNTHETASE"/>
    <property type="match status" value="1"/>
</dbReference>
<dbReference type="NCBIfam" id="TIGR01720">
    <property type="entry name" value="NRPS-para261"/>
    <property type="match status" value="1"/>
</dbReference>
<dbReference type="GO" id="GO:0005829">
    <property type="term" value="C:cytosol"/>
    <property type="evidence" value="ECO:0007669"/>
    <property type="project" value="TreeGrafter"/>
</dbReference>
<dbReference type="Pfam" id="PF00501">
    <property type="entry name" value="AMP-binding"/>
    <property type="match status" value="4"/>
</dbReference>
<dbReference type="InterPro" id="IPR009081">
    <property type="entry name" value="PP-bd_ACP"/>
</dbReference>
<dbReference type="PROSITE" id="PS00455">
    <property type="entry name" value="AMP_BINDING"/>
    <property type="match status" value="4"/>
</dbReference>
<dbReference type="CDD" id="cd12117">
    <property type="entry name" value="A_NRPS_Srf_like"/>
    <property type="match status" value="1"/>
</dbReference>
<keyword evidence="5" id="KW-0677">Repeat</keyword>
<organism evidence="8 9">
    <name type="scientific">Saccharopolyspora elongata</name>
    <dbReference type="NCBI Taxonomy" id="2530387"/>
    <lineage>
        <taxon>Bacteria</taxon>
        <taxon>Bacillati</taxon>
        <taxon>Actinomycetota</taxon>
        <taxon>Actinomycetes</taxon>
        <taxon>Pseudonocardiales</taxon>
        <taxon>Pseudonocardiaceae</taxon>
        <taxon>Saccharopolyspora</taxon>
    </lineage>
</organism>
<dbReference type="FunFam" id="3.40.50.980:FF:000001">
    <property type="entry name" value="Non-ribosomal peptide synthetase"/>
    <property type="match status" value="4"/>
</dbReference>
<dbReference type="Gene3D" id="3.40.50.980">
    <property type="match status" value="6"/>
</dbReference>
<dbReference type="InterPro" id="IPR023213">
    <property type="entry name" value="CAT-like_dom_sf"/>
</dbReference>
<feature type="domain" description="Carrier" evidence="7">
    <location>
        <begin position="2632"/>
        <end position="2706"/>
    </location>
</feature>
<evidence type="ECO:0000256" key="6">
    <source>
        <dbReference type="ARBA" id="ARBA00023194"/>
    </source>
</evidence>
<dbReference type="FunFam" id="1.10.1200.10:FF:000005">
    <property type="entry name" value="Nonribosomal peptide synthetase 1"/>
    <property type="match status" value="4"/>
</dbReference>
<evidence type="ECO:0000313" key="8">
    <source>
        <dbReference type="EMBL" id="TDD50917.1"/>
    </source>
</evidence>
<dbReference type="InterPro" id="IPR025110">
    <property type="entry name" value="AMP-bd_C"/>
</dbReference>
<dbReference type="Gene3D" id="3.40.50.12780">
    <property type="entry name" value="N-terminal domain of ligase-like"/>
    <property type="match status" value="1"/>
</dbReference>
<dbReference type="CDD" id="cd19534">
    <property type="entry name" value="E_NRPS"/>
    <property type="match status" value="1"/>
</dbReference>
<dbReference type="InterPro" id="IPR010060">
    <property type="entry name" value="NRPS_synth"/>
</dbReference>
<sequence>MVALNPVRGNTVPELFEAQAARAPEAIAVVAEDATLTYAALNARADDLAGLLLKRGAGSETRVAVLLDRSADLVVALLAVLKAGAAYVPLDPRHPADRIRFLLRDSAASMLLTDDAAPELAESVDIVVLDDAADRAASKPAGPRDPRQLAYVMYTSGSSGLPKGVATTHADVVALASDSAWDSGQHERVLVHSPSAFDASTYELWVPLLRGGRVVVAPPGDLTAHALDRLIAEHRITGLWLTAALFNVLADERPEVFAKVGEVWTGGEAASAAAFRRVLDACPRTTLVNGYGPTEVTTFATSHVVRPGTELGNGVPIGGPLDDTRAHVLDAGLRPVPPGAVGELYVAGAGVARGYWGRAGLTAERFVADPFSAGSRMYRTGDLVRRNPEGALEFVGRADDQVKIRGFRIELSEVEAVLSADPRVTRCVVVAREDGPGDKRLVAYVVAGPDGCEPAEVRANAARLLPDYMVPSAVVVLERFPLNTNGKVDRGALPVPEVAAGKGRGPRTPHEDLLCGLFTEVLGVAGVGVDDSFFDLGGHSLLATRLVSRVRAACGVELSVRAVFEAPTVAELAAQVGAQEGGASLPLVAGDRPDRIPLSFAQHRLRFVDELEAAGSAYHIPLAWRLTGEVDVPALREAVWDVVDRHEALRTVLPEVGGVPEQKVLHNARSVLDVPVLRASAGEVDRIVADHAEQRFDLSREVPVRARILVVDEQEVVLSVVLHHIAGDGWSVVSLVRDLGTAYAARCVGEVPGWRDLPVQYADFALWQREALGSEDDPGSVISRQLEFWKGELRGLPDEIALPVDRSRPAVASHSGRRLGFGVSPELYAGLAGVAGECRATVFMVVQAALAVLLTRLGAGTDIPIGTPIAGRREQATEDLVGFFVNTLVLRTDTSGDPSFRELLGRVRESDLPAYAHQDLPFERLVEALNPQRSLARHPLFQVMLAFQNVEQASFSLPGVEAEALSAVDGSAKFDLTFELTERRGEGLAGELEFSTDLFDRATAEQLAARLVRVLEMVAAEPDVRVGDIDVLTEDERHRFLERSNEAPDVPVSTLPALFEAQAADSPDAVAVVCGDESVSYAELNACANRLARHLAARGVGPDSVVALMFPRSVEMVVGMLAVLKAGAAYLPIDPDQPAERIGFMLADADPALVMTVRRAEAGLPRGPGFPVLTVDDPASAEVVAGMSGVDLSDADRALPLDTGHAAYVLFTSGSSGRPKGVVVTHANVARLLAVGRARFGFGPDDVWTLFHSYGFDFSVWELWGAFSCGGRLVVVPWEVSRSPGEFAELLVRERVTVLNQTPSAYYQLVREAQDGRLWERGCVRYVVLGGEALDCSRVPDRGDGRGPVVVNMYGITETTVHVTHAEIGAGDGGRGRIGRPLADLRVHVLDANLAPVPVGVVGEMYVAGAGVARGYAGRPGLTGQRFVADPFGEPGGRMYRSGDLARRNRHGELEYVGRADDQVKVRGFRIESGEVEAALGAHPRVARCVVVAREDQPGDKRLVAYIVADAHGCDPGEVRAFAAGRLPDYMVPSAVVVLDDLPLTANGKLDRRALPAPDLGPAAGNVPPRTPREVLLCGLFAEVLAVEGVGIDDSFFDLGGHSLLATRLVSRIRAACGVELPVRAVFEAPTVAELAARMESSDVPAGAVRGLVADVRPERVPLSFAQYRLWFVDKLDAVGSAYHIPLAWRLSGEVDILALQEAARDVLARHEVLRTVFPQDEDDVPRQRILDTGTAWELAAGGTGVPEIAADEVSGVMAEEAGQAFDLGVEPPIRVRSWDVAGGGHVLLVVLHHIAGDGWSVVPLLRDLGTAYAKRRTGEAPGWQDLPVQYADFALWQRDVLGSEEDPGSLISLQLEFWKDELRGLPEEIVLPVDRSRPAVASHSGQRLGFEVSPELYAGLAGVAGECRATVFMVVQAGLAALLTRLGAGADIPIGSPIAGRTEQATEDLVGFFVNTLVLRTDTSGDPSFRELLARVRETDLAAYANQDLPFERLVEAINPQRSLARHPLFQVMLAFQNVEQTDLEIAGAGVESLPVDGAAAKFDLTVELTERRGDAGEAGLAGELEFSTDLFDLATAEQLAARLVRVLEAVVEDPDVRLGEIDILTGAERDQLLEVWNGRGVVVAESTLPELFEVQVAESPDATAVVCGDESVSYAELNGRANRLARCLIGRGAGPGCVVGLAVPRSVEMVVAVWAVLKAGAAYLPVDPGFPAERIGFMLADADPVLVVTTVEAEHAMPRGFPVLVVDDPGTAPVVAGFSDADLTRGDRAGADLDDAAYVLFTSGSSGRPKGVIVTHRNVCGFVSSIDPWLEAGPGDRLLAVTTLSFDIAVVELLAPLLAGASVVVATKAELADPPALAGLVAEWGVTVMQATPALWQVVAAETPAMLRGLRVLTGGEALPEDLATRLGMLAGEVVNLYGPTEATVWSTAAEIDRTGSVSIGRPLDNTRVYVLDVGLRPVPPGVRGELFIAGAGVARGYLGRPGLTAERFVADPFGPAGGRMYRTGDVARWNRDGELEFVGRVDDQVKVRGFRIELGEVEAALVAHPAVAQCVVAAREDRPGEKRLVAYVVARTGDLDPADLRDHVSRSLPDYMVPSAVLPLEHLPLTANGKLDRKALPAPDFNSGPAKASPRTPREELLCELFAEIRGLPEVGVEDNFFDLGGDSIGSMQLVSRARSAGLVITPRDVFEHKTPAALAAVAGVLETAPDTSDESSESDSVLVVLDAVEARLVEEAVGGVVDVLPLSPLQEGLLFHAVFDDGSNDVYSVQLVFELSGEADGERLRRAGDVLLARYPNLRACFVHEGLSRPVQVVPGESDIGWTEVDLSACEETERELDRLLERDRAAGFDVQRGPLLRMMLVRLGEERSRMVVTTHHLVLDGWSLPLLVRELFTLYERRGDDGDLPMPRRYRDFLAWLSNRDRDAALGAWREALEGVEPLLLGAGDRVPVVPQRFSLELPEELTAGLVEWARACGLTLNTVVQGAWALLLSRWTGRGDVVFGSTVSGRPPELPEVDSMLGLFINTIPVRVRLDPSETVAELLVRLQAEQARLLDHQYLGLADIQRQVGTGELFDTATVYENHPIDLDELSNPMRELRMTSAESLDATHYTLNLAVMPGERLQLRFGYRPDVFEQATVETLASRFQRILETVVEDPDQRVGRIDVLFEAERHRLLVDWNAAEVDVPEVALPELFEAQVVRAPGATAVVCGGVSVTYGELNARANRLARCLVARGAGSESVVALALPRSVDMVVAVLAVLKAGAAYLPIDLDHPAERIRFMLDDIKPVLVVTAGDVEDVVPPDVPRLVVGDPVAAALSDADLADGDRVGPLAAGNAAYVLYTSGSTGRPKGVVVGHSSVVGLAMWAAKAFGDRLRCVLASTSLSFDVSVFEILVPLTVGGRVVLVDDLLSLADSPGLLSEVSLVSGVPSAVAGLLGACDMPEKRSVETLVLAGEGLPASLLSRVRSVFPDCSVANIYGPTEATVYATAWFWRDDRPVEVPPIGRPVSNTRVHVLDSELRLVPPGVVGELYLAGSGLARGYSGRSGLTADRFVADPFGSAGGRLYRTGDLVRWNRDGELEFVGRADDQVKVRGFRIELGEVETALTSHPQVAHAVVVARQDRPGEKRLVAYVVPTGDGCEPDELRDHVARALPDYMVPTAVVLLDGLPLNSNGKLDQEALPAPEVKAGGGRGPRSEREGLLCEAFAEVLEIDDVGPEDSFFQLGGDSILSIQLVARLRRAGLVLSPRQVFEHRTPAGLAVVAASRSASASVVSGVGAVALTPVMHWLGERGDLGAAYFQSVVLEVPAGLSLGALVSALGAVVDRHDLLRARLGEQGLVVPPVGSVDAADLVERAEVPEADPDWRVVLAGAEAAAAAGLDPARGVMLRAVWLDAGGSRPGRLLLVAHHLVVDGVSWRVLVSDLREAHRALASGRPAGLQPVGTSFRQWAGLLGELAESRASELPIWKEVLAHPGLRVTDRDVAGEDTVAGVRSLNVSLPAEQTAALLTRVPAAFFAGVDDVLLTALALAVRHHTGSPGGVLVDVEGHGRHEEVVQGIDLTRTVGWFTTLHPVLLNPSELDWAEITTGGPALGTALKQVKEQLRAIPDHGLGYGLLRYLNPDTAPELVRPASPQIAFNYLGRFSAPAGGEWAWAPEADALGGGADPRLGVGHGIEINAIAEDRADGTRLTATWSWHTDVTSREAVHGLAQDWLAVLNGLLAHADRPGTGGRTPSDLPLLQLDQHDIERLESWWKDSK</sequence>
<dbReference type="SUPFAM" id="SSF56801">
    <property type="entry name" value="Acetyl-CoA synthetase-like"/>
    <property type="match status" value="4"/>
</dbReference>
<comment type="cofactor">
    <cofactor evidence="1">
        <name>pantetheine 4'-phosphate</name>
        <dbReference type="ChEBI" id="CHEBI:47942"/>
    </cofactor>
</comment>
<dbReference type="SUPFAM" id="SSF47336">
    <property type="entry name" value="ACP-like"/>
    <property type="match status" value="4"/>
</dbReference>
<dbReference type="Gene3D" id="3.30.559.10">
    <property type="entry name" value="Chloramphenicol acetyltransferase-like domain"/>
    <property type="match status" value="4"/>
</dbReference>
<dbReference type="Pfam" id="PF00668">
    <property type="entry name" value="Condensation"/>
    <property type="match status" value="4"/>
</dbReference>
<dbReference type="InterPro" id="IPR020806">
    <property type="entry name" value="PKS_PP-bd"/>
</dbReference>
<dbReference type="InterPro" id="IPR020845">
    <property type="entry name" value="AMP-binding_CS"/>
</dbReference>
<evidence type="ECO:0000256" key="5">
    <source>
        <dbReference type="ARBA" id="ARBA00022737"/>
    </source>
</evidence>